<dbReference type="InterPro" id="IPR006860">
    <property type="entry name" value="FecR"/>
</dbReference>
<dbReference type="InterPro" id="IPR012373">
    <property type="entry name" value="Ferrdict_sens_TM"/>
</dbReference>
<feature type="domain" description="Protein FecR C-terminal" evidence="3">
    <location>
        <begin position="296"/>
        <end position="363"/>
    </location>
</feature>
<feature type="domain" description="FecR protein" evidence="2">
    <location>
        <begin position="164"/>
        <end position="256"/>
    </location>
</feature>
<evidence type="ECO:0000313" key="4">
    <source>
        <dbReference type="EMBL" id="MFD2553082.1"/>
    </source>
</evidence>
<reference evidence="5" key="1">
    <citation type="journal article" date="2019" name="Int. J. Syst. Evol. Microbiol.">
        <title>The Global Catalogue of Microorganisms (GCM) 10K type strain sequencing project: providing services to taxonomists for standard genome sequencing and annotation.</title>
        <authorList>
            <consortium name="The Broad Institute Genomics Platform"/>
            <consortium name="The Broad Institute Genome Sequencing Center for Infectious Disease"/>
            <person name="Wu L."/>
            <person name="Ma J."/>
        </authorList>
    </citation>
    <scope>NUCLEOTIDE SEQUENCE [LARGE SCALE GENOMIC DNA]</scope>
    <source>
        <strain evidence="5">KCTC 52298</strain>
    </source>
</reference>
<proteinExistence type="predicted"/>
<dbReference type="PANTHER" id="PTHR30273:SF2">
    <property type="entry name" value="PROTEIN FECR"/>
    <property type="match status" value="1"/>
</dbReference>
<keyword evidence="1" id="KW-1133">Transmembrane helix</keyword>
<dbReference type="Pfam" id="PF04773">
    <property type="entry name" value="FecR"/>
    <property type="match status" value="1"/>
</dbReference>
<protein>
    <submittedName>
        <fullName evidence="4">FecR family protein</fullName>
    </submittedName>
</protein>
<comment type="caution">
    <text evidence="4">The sequence shown here is derived from an EMBL/GenBank/DDBJ whole genome shotgun (WGS) entry which is preliminary data.</text>
</comment>
<dbReference type="RefSeq" id="WP_210356379.1">
    <property type="nucleotide sequence ID" value="NZ_JAEQMU010000009.1"/>
</dbReference>
<evidence type="ECO:0000313" key="5">
    <source>
        <dbReference type="Proteomes" id="UP001597440"/>
    </source>
</evidence>
<gene>
    <name evidence="4" type="ORF">ACFSQW_01675</name>
</gene>
<dbReference type="Pfam" id="PF16344">
    <property type="entry name" value="FecR_C"/>
    <property type="match status" value="1"/>
</dbReference>
<keyword evidence="5" id="KW-1185">Reference proteome</keyword>
<dbReference type="Proteomes" id="UP001597440">
    <property type="component" value="Unassembled WGS sequence"/>
</dbReference>
<dbReference type="PANTHER" id="PTHR30273">
    <property type="entry name" value="PERIPLASMIC SIGNAL SENSOR AND SIGMA FACTOR ACTIVATOR FECR-RELATED"/>
    <property type="match status" value="1"/>
</dbReference>
<dbReference type="InterPro" id="IPR032508">
    <property type="entry name" value="FecR_C"/>
</dbReference>
<sequence length="367" mass="41320">MKEVYAYRALLKKYLEGKCTEEEKSRIRLWFDSFDNESASEEAPFDKVAFIQTLQHRIEKSDVIPLSRKNRKSSKLIRFSAVASLILSLGISILLYHQQLAPTKAQSLAAIIPSTSAENDNDILPGTHFATLSDTKGVQNLDQDSILILSESAEKSFTDESISLETPKSATYQIQLEDGTKVWLNASSKLIFPNKFNNDERLVSLEGEAYFEVAKDPNRPFRIQSKGTAIEVLGTSFNLKAYDEAVSTSLIEGSVKINNGKQVALLIPGQEASTQKDKIVITESDLHERLAWKRGEFYFDGHNIKTVIQQISIWYNISFADDVLFTDDYSFKGTINRNSKLSEVIKILSFATDQRLTIKGRKVCLLK</sequence>
<dbReference type="Gene3D" id="2.60.120.1440">
    <property type="match status" value="1"/>
</dbReference>
<keyword evidence="1" id="KW-0472">Membrane</keyword>
<feature type="transmembrane region" description="Helical" evidence="1">
    <location>
        <begin position="76"/>
        <end position="96"/>
    </location>
</feature>
<evidence type="ECO:0000256" key="1">
    <source>
        <dbReference type="SAM" id="Phobius"/>
    </source>
</evidence>
<organism evidence="4 5">
    <name type="scientific">Sphingobacterium tabacisoli</name>
    <dbReference type="NCBI Taxonomy" id="2044855"/>
    <lineage>
        <taxon>Bacteria</taxon>
        <taxon>Pseudomonadati</taxon>
        <taxon>Bacteroidota</taxon>
        <taxon>Sphingobacteriia</taxon>
        <taxon>Sphingobacteriales</taxon>
        <taxon>Sphingobacteriaceae</taxon>
        <taxon>Sphingobacterium</taxon>
    </lineage>
</organism>
<name>A0ABW5KVT0_9SPHI</name>
<dbReference type="Gene3D" id="3.55.50.30">
    <property type="match status" value="1"/>
</dbReference>
<keyword evidence="1" id="KW-0812">Transmembrane</keyword>
<accession>A0ABW5KVT0</accession>
<dbReference type="EMBL" id="JBHULD010000003">
    <property type="protein sequence ID" value="MFD2553082.1"/>
    <property type="molecule type" value="Genomic_DNA"/>
</dbReference>
<dbReference type="PIRSF" id="PIRSF018266">
    <property type="entry name" value="FecR"/>
    <property type="match status" value="1"/>
</dbReference>
<evidence type="ECO:0000259" key="3">
    <source>
        <dbReference type="Pfam" id="PF16344"/>
    </source>
</evidence>
<evidence type="ECO:0000259" key="2">
    <source>
        <dbReference type="Pfam" id="PF04773"/>
    </source>
</evidence>